<feature type="compositionally biased region" description="Polar residues" evidence="3">
    <location>
        <begin position="360"/>
        <end position="380"/>
    </location>
</feature>
<dbReference type="STRING" id="181874.A0A409WTH2"/>
<reference evidence="5 6" key="1">
    <citation type="journal article" date="2018" name="Evol. Lett.">
        <title>Horizontal gene cluster transfer increased hallucinogenic mushroom diversity.</title>
        <authorList>
            <person name="Reynolds H.T."/>
            <person name="Vijayakumar V."/>
            <person name="Gluck-Thaler E."/>
            <person name="Korotkin H.B."/>
            <person name="Matheny P.B."/>
            <person name="Slot J.C."/>
        </authorList>
    </citation>
    <scope>NUCLEOTIDE SEQUENCE [LARGE SCALE GENOMIC DNA]</scope>
    <source>
        <strain evidence="5 6">2629</strain>
    </source>
</reference>
<evidence type="ECO:0000256" key="3">
    <source>
        <dbReference type="SAM" id="MobiDB-lite"/>
    </source>
</evidence>
<evidence type="ECO:0000256" key="2">
    <source>
        <dbReference type="ARBA" id="ARBA00023172"/>
    </source>
</evidence>
<proteinExistence type="predicted"/>
<evidence type="ECO:0000256" key="1">
    <source>
        <dbReference type="ARBA" id="ARBA00023125"/>
    </source>
</evidence>
<dbReference type="SUPFAM" id="SSF56672">
    <property type="entry name" value="DNA/RNA polymerases"/>
    <property type="match status" value="1"/>
</dbReference>
<evidence type="ECO:0000259" key="4">
    <source>
        <dbReference type="PROSITE" id="PS50878"/>
    </source>
</evidence>
<dbReference type="InterPro" id="IPR043502">
    <property type="entry name" value="DNA/RNA_pol_sf"/>
</dbReference>
<evidence type="ECO:0000313" key="6">
    <source>
        <dbReference type="Proteomes" id="UP000284842"/>
    </source>
</evidence>
<dbReference type="PANTHER" id="PTHR33050">
    <property type="entry name" value="REVERSE TRANSCRIPTASE DOMAIN-CONTAINING PROTEIN"/>
    <property type="match status" value="1"/>
</dbReference>
<feature type="compositionally biased region" description="Acidic residues" evidence="3">
    <location>
        <begin position="76"/>
        <end position="91"/>
    </location>
</feature>
<feature type="compositionally biased region" description="Polar residues" evidence="3">
    <location>
        <begin position="387"/>
        <end position="402"/>
    </location>
</feature>
<organism evidence="5 6">
    <name type="scientific">Panaeolus cyanescens</name>
    <dbReference type="NCBI Taxonomy" id="181874"/>
    <lineage>
        <taxon>Eukaryota</taxon>
        <taxon>Fungi</taxon>
        <taxon>Dikarya</taxon>
        <taxon>Basidiomycota</taxon>
        <taxon>Agaricomycotina</taxon>
        <taxon>Agaricomycetes</taxon>
        <taxon>Agaricomycetidae</taxon>
        <taxon>Agaricales</taxon>
        <taxon>Agaricineae</taxon>
        <taxon>Galeropsidaceae</taxon>
        <taxon>Panaeolus</taxon>
    </lineage>
</organism>
<evidence type="ECO:0000313" key="5">
    <source>
        <dbReference type="EMBL" id="PPQ81779.1"/>
    </source>
</evidence>
<dbReference type="InterPro" id="IPR052055">
    <property type="entry name" value="Hepadnavirus_pol/RT"/>
</dbReference>
<feature type="region of interest" description="Disordered" evidence="3">
    <location>
        <begin position="47"/>
        <end position="199"/>
    </location>
</feature>
<feature type="compositionally biased region" description="Basic and acidic residues" evidence="3">
    <location>
        <begin position="1077"/>
        <end position="1096"/>
    </location>
</feature>
<dbReference type="OrthoDB" id="3254696at2759"/>
<keyword evidence="6" id="KW-1185">Reference proteome</keyword>
<dbReference type="Proteomes" id="UP000284842">
    <property type="component" value="Unassembled WGS sequence"/>
</dbReference>
<dbReference type="InParanoid" id="A0A409WTH2"/>
<feature type="region of interest" description="Disordered" evidence="3">
    <location>
        <begin position="1068"/>
        <end position="1098"/>
    </location>
</feature>
<dbReference type="InterPro" id="IPR011010">
    <property type="entry name" value="DNA_brk_join_enz"/>
</dbReference>
<feature type="domain" description="Reverse transcriptase" evidence="4">
    <location>
        <begin position="529"/>
        <end position="737"/>
    </location>
</feature>
<keyword evidence="1" id="KW-0238">DNA-binding</keyword>
<sequence>MPPARGQFPKGAISSLSKSDLIKACDHLDIPNDGTVSILRQRLKDFAGQRRNRHLREDPTYAGLFVHLRNQRSPSPEEEPSNNEEDDDDAYSEFGGIDEALLPGNRPADANEPADEEDEAEDDDIWNFPASSTASSVNSRRRRSISPLALGGKGPRPRHESADPEPQRTPSPPRKDRSLPPPPPPPKNSITRVAGAKLTSAAYQVPPKIRRIMQNGWKEHIPLTTLTDEYCAKEAEEGEEASEGTLRWDRNGAITSVQKSLPHRGEPQLSFDEWFQAWRRLLQLIQQFCPAEEYQMWLKHYLRIINNDTRSECWSLWKSYDITIRKRSTIDKRFDPGEFHDNIWKELSRRQDQQFIQATIRSSLPGSSSNGKNQRHNPYSRSDDPDQSSNNHETPADTSTALRGTDNIHDATAPTAVIEYTRVPSVAMTNTTPRPANTEHNLTYSILSPVVTTLKADAWEKALKAANSFSEFSDVPYSIQHGFDMGTLPALPLKTFIPPNHSSSKSHPTAIIDNIHNELAERRYSGPFHPDRLERLIGPFHTSPLGLVPKSNSTEFRLIQDFSYPRNNPQMTSVNASIDTDTFSCGWGTFQQVVNIILHIPKGTLAATLDVDSAFRRCPIHPAQKPNFVISWEGLCYVDHCAPFGASSSGFIFGRLADALTSILNSQDIGPLLNWVDDFLFFVSPLPSPIPDSDNTAPSYPYSLDTIYDVAEDLGWPWKRSKTRPFSNLFRYLGFDWNISEQTVQLPSEKKLKYLEKLRYWATTPSFNLREAENLLGTLLHCSLAITKGRSYLTTLIQFITSFNGASSIHIRKRPSKALLADIAWWSHTLSEEFAGSILSLPPPPNDVEFWLNKCIMPPYRLSLTHKTKPTKLNPTRNYRRQSDENDTSSVSFFKNSLLQSLATPAFQLPRHDAENIILALDKCYAPSTMKNYNYSLHHFHTFCDKRQIPGELRFPTHEVILLAYAASHIGKFAGSTARRHINALKTFHTVNNLTWNGSPRLSKVLNGVNIKAPRSSSRPRRSPVTTTMLKVLLSELNLEDPLDAAVAACACTAFWGQCRLGELLPPTSTSATSHLPSRDNLTRSASKKSDPRSYELHLPSTKTNRATGQTITLLKQDHPTNPLPLLQNHFAINELPKKCGLFEYLPKDSNSNLLSKRRFLTRCNTIWSKRGYSYITGHSFRIGGTSKLLASGIPPDVVKTMGRWTSDSFLRYWRHIDRIAPALTPKRPRKLLHSGKRSH</sequence>
<protein>
    <recommendedName>
        <fullName evidence="4">Reverse transcriptase domain-containing protein</fullName>
    </recommendedName>
</protein>
<feature type="compositionally biased region" description="Basic and acidic residues" evidence="3">
    <location>
        <begin position="157"/>
        <end position="166"/>
    </location>
</feature>
<dbReference type="Gene3D" id="1.10.443.10">
    <property type="entry name" value="Intergrase catalytic core"/>
    <property type="match status" value="1"/>
</dbReference>
<dbReference type="GO" id="GO:0015074">
    <property type="term" value="P:DNA integration"/>
    <property type="evidence" value="ECO:0007669"/>
    <property type="project" value="InterPro"/>
</dbReference>
<dbReference type="PANTHER" id="PTHR33050:SF7">
    <property type="entry name" value="RIBONUCLEASE H"/>
    <property type="match status" value="1"/>
</dbReference>
<dbReference type="PROSITE" id="PS50878">
    <property type="entry name" value="RT_POL"/>
    <property type="match status" value="1"/>
</dbReference>
<feature type="region of interest" description="Disordered" evidence="3">
    <location>
        <begin position="360"/>
        <end position="408"/>
    </location>
</feature>
<name>A0A409WTH2_9AGAR</name>
<comment type="caution">
    <text evidence="5">The sequence shown here is derived from an EMBL/GenBank/DDBJ whole genome shotgun (WGS) entry which is preliminary data.</text>
</comment>
<dbReference type="Gene3D" id="1.10.150.130">
    <property type="match status" value="1"/>
</dbReference>
<dbReference type="InterPro" id="IPR000477">
    <property type="entry name" value="RT_dom"/>
</dbReference>
<dbReference type="EMBL" id="NHTK01005237">
    <property type="protein sequence ID" value="PPQ81779.1"/>
    <property type="molecule type" value="Genomic_DNA"/>
</dbReference>
<keyword evidence="2" id="KW-0233">DNA recombination</keyword>
<dbReference type="InterPro" id="IPR010998">
    <property type="entry name" value="Integrase_recombinase_N"/>
</dbReference>
<feature type="compositionally biased region" description="Acidic residues" evidence="3">
    <location>
        <begin position="112"/>
        <end position="125"/>
    </location>
</feature>
<dbReference type="SUPFAM" id="SSF56349">
    <property type="entry name" value="DNA breaking-rejoining enzymes"/>
    <property type="match status" value="1"/>
</dbReference>
<dbReference type="GO" id="GO:0006310">
    <property type="term" value="P:DNA recombination"/>
    <property type="evidence" value="ECO:0007669"/>
    <property type="project" value="UniProtKB-KW"/>
</dbReference>
<dbReference type="AlphaFoldDB" id="A0A409WTH2"/>
<gene>
    <name evidence="5" type="ORF">CVT24_005332</name>
</gene>
<dbReference type="InterPro" id="IPR013762">
    <property type="entry name" value="Integrase-like_cat_sf"/>
</dbReference>
<dbReference type="SUPFAM" id="SSF47823">
    <property type="entry name" value="lambda integrase-like, N-terminal domain"/>
    <property type="match status" value="1"/>
</dbReference>
<accession>A0A409WTH2</accession>
<dbReference type="GO" id="GO:0003677">
    <property type="term" value="F:DNA binding"/>
    <property type="evidence" value="ECO:0007669"/>
    <property type="project" value="UniProtKB-KW"/>
</dbReference>